<dbReference type="SUPFAM" id="SSF50249">
    <property type="entry name" value="Nucleic acid-binding proteins"/>
    <property type="match status" value="1"/>
</dbReference>
<evidence type="ECO:0000313" key="2">
    <source>
        <dbReference type="Proteomes" id="UP000007264"/>
    </source>
</evidence>
<evidence type="ECO:0000313" key="1">
    <source>
        <dbReference type="EMBL" id="EIE27424.1"/>
    </source>
</evidence>
<dbReference type="Proteomes" id="UP000007264">
    <property type="component" value="Unassembled WGS sequence"/>
</dbReference>
<comment type="caution">
    <text evidence="1">The sequence shown here is derived from an EMBL/GenBank/DDBJ whole genome shotgun (WGS) entry which is preliminary data.</text>
</comment>
<dbReference type="RefSeq" id="XP_005651968.1">
    <property type="nucleotide sequence ID" value="XM_005651911.1"/>
</dbReference>
<dbReference type="GeneID" id="17045439"/>
<dbReference type="EMBL" id="AGSI01000001">
    <property type="protein sequence ID" value="EIE27424.1"/>
    <property type="molecule type" value="Genomic_DNA"/>
</dbReference>
<gene>
    <name evidence="1" type="ORF">COCSUDRAFT_26724</name>
</gene>
<organism evidence="1 2">
    <name type="scientific">Coccomyxa subellipsoidea (strain C-169)</name>
    <name type="common">Green microalga</name>
    <dbReference type="NCBI Taxonomy" id="574566"/>
    <lineage>
        <taxon>Eukaryota</taxon>
        <taxon>Viridiplantae</taxon>
        <taxon>Chlorophyta</taxon>
        <taxon>core chlorophytes</taxon>
        <taxon>Trebouxiophyceae</taxon>
        <taxon>Trebouxiophyceae incertae sedis</taxon>
        <taxon>Coccomyxaceae</taxon>
        <taxon>Coccomyxa</taxon>
        <taxon>Coccomyxa subellipsoidea</taxon>
    </lineage>
</organism>
<sequence length="266" mass="29389">MLRSAARCLSVCAAHADLTPAIVGSAFSDLERCLLRRNAHQQSGSDASEAAGPGPGSEAEETFLQLYRRHNSSLKHLKGQVIGARVFKTDRRFVYLDTGFNKHVKYAKKELHLSQLVSSSDGGLRTSPDDFRLGDVLQFIIEELETPYGDMQLAVERPIEKDKVAGVWEMVKEAMHTNQPVMGRVLNAVNGGYSVGVAGIVTFCPFSQMSFLTASKVGMLQPFLVTNMNEAKRNIVLQDATVLRRRRGPREDLIRDQGRPARSDAD</sequence>
<dbReference type="InterPro" id="IPR012340">
    <property type="entry name" value="NA-bd_OB-fold"/>
</dbReference>
<name>I0Z9V5_COCSC</name>
<reference evidence="1 2" key="1">
    <citation type="journal article" date="2012" name="Genome Biol.">
        <title>The genome of the polar eukaryotic microalga coccomyxa subellipsoidea reveals traits of cold adaptation.</title>
        <authorList>
            <person name="Blanc G."/>
            <person name="Agarkova I."/>
            <person name="Grimwood J."/>
            <person name="Kuo A."/>
            <person name="Brueggeman A."/>
            <person name="Dunigan D."/>
            <person name="Gurnon J."/>
            <person name="Ladunga I."/>
            <person name="Lindquist E."/>
            <person name="Lucas S."/>
            <person name="Pangilinan J."/>
            <person name="Proschold T."/>
            <person name="Salamov A."/>
            <person name="Schmutz J."/>
            <person name="Weeks D."/>
            <person name="Yamada T."/>
            <person name="Claverie J.M."/>
            <person name="Grigoriev I."/>
            <person name="Van Etten J."/>
            <person name="Lomsadze A."/>
            <person name="Borodovsky M."/>
        </authorList>
    </citation>
    <scope>NUCLEOTIDE SEQUENCE [LARGE SCALE GENOMIC DNA]</scope>
    <source>
        <strain evidence="1 2">C-169</strain>
    </source>
</reference>
<dbReference type="OrthoDB" id="514192at2759"/>
<protein>
    <recommendedName>
        <fullName evidence="3">S1 motif domain-containing protein</fullName>
    </recommendedName>
</protein>
<dbReference type="KEGG" id="csl:COCSUDRAFT_26724"/>
<accession>I0Z9V5</accession>
<evidence type="ECO:0008006" key="3">
    <source>
        <dbReference type="Google" id="ProtNLM"/>
    </source>
</evidence>
<keyword evidence="2" id="KW-1185">Reference proteome</keyword>
<proteinExistence type="predicted"/>
<dbReference type="eggNOG" id="ENOG502SVWS">
    <property type="taxonomic scope" value="Eukaryota"/>
</dbReference>
<dbReference type="AlphaFoldDB" id="I0Z9V5"/>